<name>A0A7R9MA89_9ACAR</name>
<dbReference type="EMBL" id="OC926032">
    <property type="protein sequence ID" value="CAD7656489.1"/>
    <property type="molecule type" value="Genomic_DNA"/>
</dbReference>
<reference evidence="2" key="1">
    <citation type="submission" date="2020-11" db="EMBL/GenBank/DDBJ databases">
        <authorList>
            <person name="Tran Van P."/>
        </authorList>
    </citation>
    <scope>NUCLEOTIDE SEQUENCE</scope>
</reference>
<evidence type="ECO:0000313" key="2">
    <source>
        <dbReference type="EMBL" id="CAD7656489.1"/>
    </source>
</evidence>
<gene>
    <name evidence="2" type="ORF">ONB1V03_LOCUS13125</name>
</gene>
<proteinExistence type="predicted"/>
<sequence>MTTNTTKLMRSATLTTTLSVNGATIVLGLHVPRSFHTRRPSITSACTNTYEPLDTNVLNDEKCWKTCGKCKYCNALLSKLFVLSAPIRHSYIFNKTTTTDTKLHVFNEELTEKNSDSCPETHTKSIGFAINAKSDPIDDICKELQNASVQYVDRLNHLLGLSLVETDPDEAMKCWSSAKSNPKTLFNMGVAYESGRYSTKGTFGEFIQLLEPVVPVLCIASTAMTGVVVIAWISVLLSELLVRVKPLHIIVALD</sequence>
<dbReference type="Proteomes" id="UP000728032">
    <property type="component" value="Unassembled WGS sequence"/>
</dbReference>
<keyword evidence="1" id="KW-0472">Membrane</keyword>
<evidence type="ECO:0000313" key="3">
    <source>
        <dbReference type="Proteomes" id="UP000728032"/>
    </source>
</evidence>
<keyword evidence="1" id="KW-0812">Transmembrane</keyword>
<dbReference type="EMBL" id="CAJPVJ010011207">
    <property type="protein sequence ID" value="CAG2173676.1"/>
    <property type="molecule type" value="Genomic_DNA"/>
</dbReference>
<keyword evidence="1" id="KW-1133">Transmembrane helix</keyword>
<accession>A0A7R9MA89</accession>
<feature type="transmembrane region" description="Helical" evidence="1">
    <location>
        <begin position="213"/>
        <end position="237"/>
    </location>
</feature>
<keyword evidence="3" id="KW-1185">Reference proteome</keyword>
<evidence type="ECO:0000256" key="1">
    <source>
        <dbReference type="SAM" id="Phobius"/>
    </source>
</evidence>
<dbReference type="AlphaFoldDB" id="A0A7R9MA89"/>
<protein>
    <submittedName>
        <fullName evidence="2">Uncharacterized protein</fullName>
    </submittedName>
</protein>
<organism evidence="2">
    <name type="scientific">Oppiella nova</name>
    <dbReference type="NCBI Taxonomy" id="334625"/>
    <lineage>
        <taxon>Eukaryota</taxon>
        <taxon>Metazoa</taxon>
        <taxon>Ecdysozoa</taxon>
        <taxon>Arthropoda</taxon>
        <taxon>Chelicerata</taxon>
        <taxon>Arachnida</taxon>
        <taxon>Acari</taxon>
        <taxon>Acariformes</taxon>
        <taxon>Sarcoptiformes</taxon>
        <taxon>Oribatida</taxon>
        <taxon>Brachypylina</taxon>
        <taxon>Oppioidea</taxon>
        <taxon>Oppiidae</taxon>
        <taxon>Oppiella</taxon>
    </lineage>
</organism>